<dbReference type="Proteomes" id="UP000241190">
    <property type="component" value="Unassembled WGS sequence"/>
</dbReference>
<dbReference type="CDD" id="cd00207">
    <property type="entry name" value="fer2"/>
    <property type="match status" value="1"/>
</dbReference>
<reference evidence="2 3" key="1">
    <citation type="submission" date="2018-03" db="EMBL/GenBank/DDBJ databases">
        <title>Whole genome sequencing of Histamine producing bacteria.</title>
        <authorList>
            <person name="Butler K."/>
        </authorList>
    </citation>
    <scope>NUCLEOTIDE SEQUENCE [LARGE SCALE GENOMIC DNA]</scope>
    <source>
        <strain evidence="2 3">ATCC 51761</strain>
    </source>
</reference>
<dbReference type="RefSeq" id="WP_045035641.1">
    <property type="nucleotide sequence ID" value="NZ_JZSR01000002.1"/>
</dbReference>
<dbReference type="Pfam" id="PF00111">
    <property type="entry name" value="Fer2"/>
    <property type="match status" value="1"/>
</dbReference>
<dbReference type="EMBL" id="PYOP01000002">
    <property type="protein sequence ID" value="PSW99436.1"/>
    <property type="molecule type" value="Genomic_DNA"/>
</dbReference>
<dbReference type="PROSITE" id="PS00197">
    <property type="entry name" value="2FE2S_FER_1"/>
    <property type="match status" value="1"/>
</dbReference>
<dbReference type="PROSITE" id="PS51085">
    <property type="entry name" value="2FE2S_FER_2"/>
    <property type="match status" value="1"/>
</dbReference>
<dbReference type="InterPro" id="IPR036010">
    <property type="entry name" value="2Fe-2S_ferredoxin-like_sf"/>
</dbReference>
<gene>
    <name evidence="2" type="ORF">C9J52_01245</name>
</gene>
<dbReference type="SUPFAM" id="SSF54292">
    <property type="entry name" value="2Fe-2S ferredoxin-like"/>
    <property type="match status" value="1"/>
</dbReference>
<dbReference type="InterPro" id="IPR006058">
    <property type="entry name" value="2Fe2S_fd_BS"/>
</dbReference>
<evidence type="ECO:0000313" key="2">
    <source>
        <dbReference type="EMBL" id="PSW99436.1"/>
    </source>
</evidence>
<evidence type="ECO:0000313" key="3">
    <source>
        <dbReference type="Proteomes" id="UP000241190"/>
    </source>
</evidence>
<keyword evidence="3" id="KW-1185">Reference proteome</keyword>
<protein>
    <submittedName>
        <fullName evidence="2">(2Fe-2S)-binding protein</fullName>
    </submittedName>
</protein>
<dbReference type="Gene3D" id="3.10.20.30">
    <property type="match status" value="1"/>
</dbReference>
<feature type="domain" description="2Fe-2S ferredoxin-type" evidence="1">
    <location>
        <begin position="2"/>
        <end position="86"/>
    </location>
</feature>
<comment type="caution">
    <text evidence="2">The sequence shown here is derived from an EMBL/GenBank/DDBJ whole genome shotgun (WGS) entry which is preliminary data.</text>
</comment>
<organism evidence="2 3">
    <name type="scientific">Photobacterium iliopiscarium</name>
    <dbReference type="NCBI Taxonomy" id="56192"/>
    <lineage>
        <taxon>Bacteria</taxon>
        <taxon>Pseudomonadati</taxon>
        <taxon>Pseudomonadota</taxon>
        <taxon>Gammaproteobacteria</taxon>
        <taxon>Vibrionales</taxon>
        <taxon>Vibrionaceae</taxon>
        <taxon>Photobacterium</taxon>
    </lineage>
</organism>
<sequence>MSQLTITVNGIKVCGNRHEPLLTQLEKAGIKPEYQCRNGMCGACRCKLVSGTVTQSDTLAFVGPNEVLSCSSIPQQNIEISFDYQLNTQQPTKTKTKIAL</sequence>
<dbReference type="InterPro" id="IPR001041">
    <property type="entry name" value="2Fe-2S_ferredoxin-type"/>
</dbReference>
<dbReference type="NCBIfam" id="NF007985">
    <property type="entry name" value="PRK10713.1"/>
    <property type="match status" value="1"/>
</dbReference>
<accession>A0ABX5GX81</accession>
<name>A0ABX5GX81_9GAMM</name>
<evidence type="ECO:0000259" key="1">
    <source>
        <dbReference type="PROSITE" id="PS51085"/>
    </source>
</evidence>
<proteinExistence type="predicted"/>
<dbReference type="InterPro" id="IPR012675">
    <property type="entry name" value="Beta-grasp_dom_sf"/>
</dbReference>